<dbReference type="PANTHER" id="PTHR23024">
    <property type="entry name" value="ARYLACETAMIDE DEACETYLASE"/>
    <property type="match status" value="1"/>
</dbReference>
<dbReference type="Gene3D" id="3.40.50.1820">
    <property type="entry name" value="alpha/beta hydrolase"/>
    <property type="match status" value="1"/>
</dbReference>
<protein>
    <recommendedName>
        <fullName evidence="2">Alpha/beta hydrolase fold-3 domain-containing protein</fullName>
    </recommendedName>
</protein>
<evidence type="ECO:0000313" key="3">
    <source>
        <dbReference type="EMBL" id="RAL38277.1"/>
    </source>
</evidence>
<comment type="caution">
    <text evidence="3">The sequence shown here is derived from an EMBL/GenBank/DDBJ whole genome shotgun (WGS) entry which is preliminary data.</text>
</comment>
<dbReference type="InterPro" id="IPR013094">
    <property type="entry name" value="AB_hydrolase_3"/>
</dbReference>
<dbReference type="GO" id="GO:0016787">
    <property type="term" value="F:hydrolase activity"/>
    <property type="evidence" value="ECO:0007669"/>
    <property type="project" value="InterPro"/>
</dbReference>
<dbReference type="PANTHER" id="PTHR23024:SF409">
    <property type="entry name" value="CARBOXYLESTERASE 6-RELATED"/>
    <property type="match status" value="1"/>
</dbReference>
<dbReference type="InterPro" id="IPR050466">
    <property type="entry name" value="Carboxylest/Gibb_receptor"/>
</dbReference>
<accession>A0A328CXS6</accession>
<sequence>MRKRRNPAIAAENSLRRLQIINQHRMEEIEGVIKVNKDGRVERPQIIPHVTCALPPESSITSFDVMIDKCTNIWARCYVPKCDNHNSNSNSNNNNNNNTKVPLMVYFHGGGFCVGSPSWSCYHEFLAKLAGRTKCAIVSVNYRLAPEDVLPAAYDDGVKAIMWLLRQHGRAEKAYHWSNKCDLSCIFLCGDSAGANIVHNVTLRLLCPKRDQNFKPVVTSPLAIKGTILIQPFFGGELRTRSETCMAHQPHSLLTLAASDTYWRLALPAGANRDHPWCNPIAANGRAIDGMKDSRDPPSLVFVSELDILRDRSLEYCGALSKAGKKVKVFVSKGVGHAFHILGKSQLVQTRTDELIDQIRAFTTKVLSS</sequence>
<organism evidence="3 4">
    <name type="scientific">Cuscuta australis</name>
    <dbReference type="NCBI Taxonomy" id="267555"/>
    <lineage>
        <taxon>Eukaryota</taxon>
        <taxon>Viridiplantae</taxon>
        <taxon>Streptophyta</taxon>
        <taxon>Embryophyta</taxon>
        <taxon>Tracheophyta</taxon>
        <taxon>Spermatophyta</taxon>
        <taxon>Magnoliopsida</taxon>
        <taxon>eudicotyledons</taxon>
        <taxon>Gunneridae</taxon>
        <taxon>Pentapetalae</taxon>
        <taxon>asterids</taxon>
        <taxon>lamiids</taxon>
        <taxon>Solanales</taxon>
        <taxon>Convolvulaceae</taxon>
        <taxon>Cuscuteae</taxon>
        <taxon>Cuscuta</taxon>
        <taxon>Cuscuta subgen. Grammica</taxon>
        <taxon>Cuscuta sect. Cleistogrammica</taxon>
    </lineage>
</organism>
<keyword evidence="4" id="KW-1185">Reference proteome</keyword>
<evidence type="ECO:0000256" key="1">
    <source>
        <dbReference type="ARBA" id="ARBA00010515"/>
    </source>
</evidence>
<evidence type="ECO:0000259" key="2">
    <source>
        <dbReference type="Pfam" id="PF07859"/>
    </source>
</evidence>
<dbReference type="Proteomes" id="UP000249390">
    <property type="component" value="Unassembled WGS sequence"/>
</dbReference>
<feature type="domain" description="Alpha/beta hydrolase fold-3" evidence="2">
    <location>
        <begin position="104"/>
        <end position="340"/>
    </location>
</feature>
<evidence type="ECO:0000313" key="4">
    <source>
        <dbReference type="Proteomes" id="UP000249390"/>
    </source>
</evidence>
<dbReference type="InterPro" id="IPR029058">
    <property type="entry name" value="AB_hydrolase_fold"/>
</dbReference>
<dbReference type="AlphaFoldDB" id="A0A328CXS6"/>
<dbReference type="SUPFAM" id="SSF53474">
    <property type="entry name" value="alpha/beta-Hydrolases"/>
    <property type="match status" value="1"/>
</dbReference>
<name>A0A328CXS6_9ASTE</name>
<reference evidence="3 4" key="1">
    <citation type="submission" date="2018-06" db="EMBL/GenBank/DDBJ databases">
        <title>The Genome of Cuscuta australis (Dodder) Provides Insight into the Evolution of Plant Parasitism.</title>
        <authorList>
            <person name="Liu H."/>
        </authorList>
    </citation>
    <scope>NUCLEOTIDE SEQUENCE [LARGE SCALE GENOMIC DNA]</scope>
    <source>
        <strain evidence="4">cv. Yunnan</strain>
        <tissue evidence="3">Vines</tissue>
    </source>
</reference>
<dbReference type="Pfam" id="PF07859">
    <property type="entry name" value="Abhydrolase_3"/>
    <property type="match status" value="1"/>
</dbReference>
<comment type="similarity">
    <text evidence="1">Belongs to the 'GDXG' lipolytic enzyme family.</text>
</comment>
<dbReference type="EMBL" id="NQVE01000209">
    <property type="protein sequence ID" value="RAL38277.1"/>
    <property type="molecule type" value="Genomic_DNA"/>
</dbReference>
<gene>
    <name evidence="3" type="ORF">DM860_002255</name>
</gene>
<proteinExistence type="inferred from homology"/>